<feature type="compositionally biased region" description="Basic and acidic residues" evidence="1">
    <location>
        <begin position="577"/>
        <end position="595"/>
    </location>
</feature>
<dbReference type="CDD" id="cd14364">
    <property type="entry name" value="CUE_ASCC2"/>
    <property type="match status" value="1"/>
</dbReference>
<feature type="region of interest" description="Disordered" evidence="1">
    <location>
        <begin position="545"/>
        <end position="676"/>
    </location>
</feature>
<evidence type="ECO:0000313" key="4">
    <source>
        <dbReference type="Proteomes" id="UP001221142"/>
    </source>
</evidence>
<dbReference type="InterPro" id="IPR041800">
    <property type="entry name" value="ASCC2_CUE"/>
</dbReference>
<evidence type="ECO:0000259" key="2">
    <source>
        <dbReference type="PROSITE" id="PS51140"/>
    </source>
</evidence>
<evidence type="ECO:0000256" key="1">
    <source>
        <dbReference type="SAM" id="MobiDB-lite"/>
    </source>
</evidence>
<dbReference type="GO" id="GO:0043130">
    <property type="term" value="F:ubiquitin binding"/>
    <property type="evidence" value="ECO:0007669"/>
    <property type="project" value="InterPro"/>
</dbReference>
<dbReference type="InterPro" id="IPR052586">
    <property type="entry name" value="ASCC2"/>
</dbReference>
<feature type="compositionally biased region" description="Basic and acidic residues" evidence="1">
    <location>
        <begin position="641"/>
        <end position="653"/>
    </location>
</feature>
<feature type="compositionally biased region" description="Acidic residues" evidence="1">
    <location>
        <begin position="512"/>
        <end position="527"/>
    </location>
</feature>
<dbReference type="Proteomes" id="UP001221142">
    <property type="component" value="Unassembled WGS sequence"/>
</dbReference>
<gene>
    <name evidence="3" type="ORF">FB45DRAFT_790113</name>
</gene>
<feature type="compositionally biased region" description="Basic and acidic residues" evidence="1">
    <location>
        <begin position="545"/>
        <end position="560"/>
    </location>
</feature>
<feature type="region of interest" description="Disordered" evidence="1">
    <location>
        <begin position="341"/>
        <end position="360"/>
    </location>
</feature>
<reference evidence="3" key="1">
    <citation type="submission" date="2023-03" db="EMBL/GenBank/DDBJ databases">
        <title>Massive genome expansion in bonnet fungi (Mycena s.s.) driven by repeated elements and novel gene families across ecological guilds.</title>
        <authorList>
            <consortium name="Lawrence Berkeley National Laboratory"/>
            <person name="Harder C.B."/>
            <person name="Miyauchi S."/>
            <person name="Viragh M."/>
            <person name="Kuo A."/>
            <person name="Thoen E."/>
            <person name="Andreopoulos B."/>
            <person name="Lu D."/>
            <person name="Skrede I."/>
            <person name="Drula E."/>
            <person name="Henrissat B."/>
            <person name="Morin E."/>
            <person name="Kohler A."/>
            <person name="Barry K."/>
            <person name="LaButti K."/>
            <person name="Morin E."/>
            <person name="Salamov A."/>
            <person name="Lipzen A."/>
            <person name="Mereny Z."/>
            <person name="Hegedus B."/>
            <person name="Baldrian P."/>
            <person name="Stursova M."/>
            <person name="Weitz H."/>
            <person name="Taylor A."/>
            <person name="Grigoriev I.V."/>
            <person name="Nagy L.G."/>
            <person name="Martin F."/>
            <person name="Kauserud H."/>
        </authorList>
    </citation>
    <scope>NUCLEOTIDE SEQUENCE</scope>
    <source>
        <strain evidence="3">9284</strain>
    </source>
</reference>
<dbReference type="InterPro" id="IPR003892">
    <property type="entry name" value="CUE"/>
</dbReference>
<dbReference type="PROSITE" id="PS51140">
    <property type="entry name" value="CUE"/>
    <property type="match status" value="1"/>
</dbReference>
<feature type="compositionally biased region" description="Basic residues" evidence="1">
    <location>
        <begin position="654"/>
        <end position="670"/>
    </location>
</feature>
<feature type="compositionally biased region" description="Acidic residues" evidence="1">
    <location>
        <begin position="473"/>
        <end position="484"/>
    </location>
</feature>
<dbReference type="AlphaFoldDB" id="A0AAD7FNX5"/>
<sequence length="676" mass="73799">MSLPAYPSTAVRKSFTPSQLAATRKSIASALLTTAALPATKRDTPATRNFISTYAKDTARATLEALIWETPIPREDRLIRKRALVLAEKLAPSLDLQTLVDLAIIYARTNGTQVRAILAAGLESNPPEVQAELLPAFIALLGSSQGLYALRKTGYCISSVLRVCPKNVLRVFTHSKEFVLSLAKAYDAGLSTLAHSYGGLSLSESRESDEWERIWVETKVSLVDSFHIIVRALLEDMASSSGAALAAEADRTFDIIFSLLALPSQSNSSGETPFLDRSLLADYQQTYDLSHTLASSLRKVREEDARLELLESQLQSLSSGQKDPGALKIILKSSGIPPGIDYLGKGRQADPKGKGKEAPVEDPELDLKVTQVLDILPDHAPEYIRALLSHPSYSNPEQVVAALLEGTAPSVEELQPPEQDDLASYVRRNVHDDDDMDLGRVRFGKKNEDESSFLRDRTYIEQMKAEILRIAEEISDDEEEEAEEQVGKKKAPPEDGDLDTDGEAIRLKIAGDGEESGGEDGDPEEESITAQTICELAYLRDPKLFDRDAQTRRGKARADLKAQTGWTDEQLEGWRIMLERDPRKDKILQKHEFSGRQDPIIPQGEAGSSRGGSQRGGSRGRGARGRGGGGGRGGAGGGGEDSARERAWKDKNKASRGNHNRKRGHDKKMARAGGPS</sequence>
<proteinExistence type="predicted"/>
<organism evidence="3 4">
    <name type="scientific">Roridomyces roridus</name>
    <dbReference type="NCBI Taxonomy" id="1738132"/>
    <lineage>
        <taxon>Eukaryota</taxon>
        <taxon>Fungi</taxon>
        <taxon>Dikarya</taxon>
        <taxon>Basidiomycota</taxon>
        <taxon>Agaricomycotina</taxon>
        <taxon>Agaricomycetes</taxon>
        <taxon>Agaricomycetidae</taxon>
        <taxon>Agaricales</taxon>
        <taxon>Marasmiineae</taxon>
        <taxon>Mycenaceae</taxon>
        <taxon>Roridomyces</taxon>
    </lineage>
</organism>
<evidence type="ECO:0000313" key="3">
    <source>
        <dbReference type="EMBL" id="KAJ7634761.1"/>
    </source>
</evidence>
<feature type="region of interest" description="Disordered" evidence="1">
    <location>
        <begin position="473"/>
        <end position="532"/>
    </location>
</feature>
<dbReference type="PANTHER" id="PTHR21494">
    <property type="entry name" value="ACTIVATING SIGNAL COINTEGRATOR 1 COMPLEX SUBUNIT 2 ASC-1 COMPLEX SUBUNIT P100"/>
    <property type="match status" value="1"/>
</dbReference>
<feature type="compositionally biased region" description="Basic and acidic residues" evidence="1">
    <location>
        <begin position="347"/>
        <end position="359"/>
    </location>
</feature>
<protein>
    <recommendedName>
        <fullName evidence="2">CUE domain-containing protein</fullName>
    </recommendedName>
</protein>
<dbReference type="SUPFAM" id="SSF46934">
    <property type="entry name" value="UBA-like"/>
    <property type="match status" value="1"/>
</dbReference>
<keyword evidence="4" id="KW-1185">Reference proteome</keyword>
<accession>A0AAD7FNX5</accession>
<dbReference type="EMBL" id="JARKIF010000007">
    <property type="protein sequence ID" value="KAJ7634761.1"/>
    <property type="molecule type" value="Genomic_DNA"/>
</dbReference>
<name>A0AAD7FNX5_9AGAR</name>
<dbReference type="Gene3D" id="1.10.8.10">
    <property type="entry name" value="DNA helicase RuvA subunit, C-terminal domain"/>
    <property type="match status" value="1"/>
</dbReference>
<dbReference type="InterPro" id="IPR009060">
    <property type="entry name" value="UBA-like_sf"/>
</dbReference>
<dbReference type="PANTHER" id="PTHR21494:SF0">
    <property type="entry name" value="ACTIVATING SIGNAL COINTEGRATOR 1 COMPLEX SUBUNIT 2"/>
    <property type="match status" value="1"/>
</dbReference>
<comment type="caution">
    <text evidence="3">The sequence shown here is derived from an EMBL/GenBank/DDBJ whole genome shotgun (WGS) entry which is preliminary data.</text>
</comment>
<feature type="domain" description="CUE" evidence="2">
    <location>
        <begin position="364"/>
        <end position="408"/>
    </location>
</feature>
<feature type="compositionally biased region" description="Gly residues" evidence="1">
    <location>
        <begin position="609"/>
        <end position="640"/>
    </location>
</feature>